<dbReference type="Proteomes" id="UP000076744">
    <property type="component" value="Unassembled WGS sequence"/>
</dbReference>
<sequence length="200" mass="22740">MDMTTLEKIDDEDNMVSIAVGNEVMTFTADYLLGWIESQLAGLKHPTRITVFSIAPDGSQQSVLLSASVWQRHLLRGPWKDYFTKIWESFTIAEAEREEILSGITSRDSSFYKSCQDFIYDLRHYGNNKSSRSRLESNGHQFYIGEPYFRAEVRDKILQLPTFRGTLQTSLRVLEAKRADSTICASHDLSPIFEAALGVS</sequence>
<comment type="caution">
    <text evidence="1">The sequence shown here is derived from an EMBL/GenBank/DDBJ whole genome shotgun (WGS) entry which is preliminary data.</text>
</comment>
<dbReference type="OrthoDB" id="2740448at2759"/>
<accession>A0A167ZF16</accession>
<keyword evidence="2" id="KW-1185">Reference proteome</keyword>
<protein>
    <submittedName>
        <fullName evidence="1">Uncharacterized protein</fullName>
    </submittedName>
</protein>
<evidence type="ECO:0000313" key="1">
    <source>
        <dbReference type="EMBL" id="OAA67437.1"/>
    </source>
</evidence>
<organism evidence="1 2">
    <name type="scientific">Cordyceps fumosorosea (strain ARSEF 2679)</name>
    <name type="common">Isaria fumosorosea</name>
    <dbReference type="NCBI Taxonomy" id="1081104"/>
    <lineage>
        <taxon>Eukaryota</taxon>
        <taxon>Fungi</taxon>
        <taxon>Dikarya</taxon>
        <taxon>Ascomycota</taxon>
        <taxon>Pezizomycotina</taxon>
        <taxon>Sordariomycetes</taxon>
        <taxon>Hypocreomycetidae</taxon>
        <taxon>Hypocreales</taxon>
        <taxon>Cordycipitaceae</taxon>
        <taxon>Cordyceps</taxon>
    </lineage>
</organism>
<dbReference type="AlphaFoldDB" id="A0A167ZF16"/>
<name>A0A167ZF16_CORFA</name>
<proteinExistence type="predicted"/>
<dbReference type="RefSeq" id="XP_018705426.1">
    <property type="nucleotide sequence ID" value="XM_018847219.1"/>
</dbReference>
<dbReference type="EMBL" id="AZHB01000007">
    <property type="protein sequence ID" value="OAA67437.1"/>
    <property type="molecule type" value="Genomic_DNA"/>
</dbReference>
<dbReference type="GeneID" id="30019905"/>
<evidence type="ECO:0000313" key="2">
    <source>
        <dbReference type="Proteomes" id="UP000076744"/>
    </source>
</evidence>
<gene>
    <name evidence="1" type="ORF">ISF_03613</name>
</gene>
<reference evidence="1 2" key="1">
    <citation type="journal article" date="2016" name="Genome Biol. Evol.">
        <title>Divergent and convergent evolution of fungal pathogenicity.</title>
        <authorList>
            <person name="Shang Y."/>
            <person name="Xiao G."/>
            <person name="Zheng P."/>
            <person name="Cen K."/>
            <person name="Zhan S."/>
            <person name="Wang C."/>
        </authorList>
    </citation>
    <scope>NUCLEOTIDE SEQUENCE [LARGE SCALE GENOMIC DNA]</scope>
    <source>
        <strain evidence="1 2">ARSEF 2679</strain>
    </source>
</reference>